<organism evidence="1 2">
    <name type="scientific">Streptomyces albipurpureus</name>
    <dbReference type="NCBI Taxonomy" id="2897419"/>
    <lineage>
        <taxon>Bacteria</taxon>
        <taxon>Bacillati</taxon>
        <taxon>Actinomycetota</taxon>
        <taxon>Actinomycetes</taxon>
        <taxon>Kitasatosporales</taxon>
        <taxon>Streptomycetaceae</taxon>
        <taxon>Streptomyces</taxon>
    </lineage>
</organism>
<gene>
    <name evidence="1" type="ORF">NBG84_07490</name>
</gene>
<dbReference type="EMBL" id="JAMQAW010000007">
    <property type="protein sequence ID" value="MCM2388153.1"/>
    <property type="molecule type" value="Genomic_DNA"/>
</dbReference>
<reference evidence="1" key="1">
    <citation type="submission" date="2022-06" db="EMBL/GenBank/DDBJ databases">
        <title>Genome public.</title>
        <authorList>
            <person name="Sun Q."/>
        </authorList>
    </citation>
    <scope>NUCLEOTIDE SEQUENCE</scope>
    <source>
        <strain evidence="1">CWNU-1</strain>
    </source>
</reference>
<proteinExistence type="predicted"/>
<dbReference type="RefSeq" id="WP_250918507.1">
    <property type="nucleotide sequence ID" value="NZ_JAMQAW010000007.1"/>
</dbReference>
<protein>
    <submittedName>
        <fullName evidence="1">Uncharacterized protein</fullName>
    </submittedName>
</protein>
<accession>A0ABT0UHM9</accession>
<name>A0ABT0UHM9_9ACTN</name>
<comment type="caution">
    <text evidence="1">The sequence shown here is derived from an EMBL/GenBank/DDBJ whole genome shotgun (WGS) entry which is preliminary data.</text>
</comment>
<dbReference type="Proteomes" id="UP001431429">
    <property type="component" value="Unassembled WGS sequence"/>
</dbReference>
<evidence type="ECO:0000313" key="2">
    <source>
        <dbReference type="Proteomes" id="UP001431429"/>
    </source>
</evidence>
<sequence length="160" mass="18477">MSDDSELFQVVRDSMWSLLSDRYRTNRRARGAQTEDEFLHERTFWPAFTFEGVQYAAEDGTDRLLVTFHDTDAPEITIGFRIDLVKAMAEWSKRVGGRDPREHPRMFAAELIWFMVCFIGVADFDDASGTPDAPHWINDGSEIFGKLRNNPNMDAFESHH</sequence>
<evidence type="ECO:0000313" key="1">
    <source>
        <dbReference type="EMBL" id="MCM2388153.1"/>
    </source>
</evidence>
<keyword evidence="2" id="KW-1185">Reference proteome</keyword>